<dbReference type="PANTHER" id="PTHR48086:SF3">
    <property type="entry name" value="SODIUM_PROLINE SYMPORTER"/>
    <property type="match status" value="1"/>
</dbReference>
<evidence type="ECO:0000256" key="1">
    <source>
        <dbReference type="ARBA" id="ARBA00004651"/>
    </source>
</evidence>
<feature type="transmembrane region" description="Helical" evidence="14">
    <location>
        <begin position="266"/>
        <end position="293"/>
    </location>
</feature>
<feature type="transmembrane region" description="Helical" evidence="14">
    <location>
        <begin position="73"/>
        <end position="98"/>
    </location>
</feature>
<feature type="transmembrane region" description="Helical" evidence="14">
    <location>
        <begin position="381"/>
        <end position="402"/>
    </location>
</feature>
<comment type="catalytic activity">
    <reaction evidence="12">
        <text>L-proline(in) + Na(+)(in) = L-proline(out) + Na(+)(out)</text>
        <dbReference type="Rhea" id="RHEA:28967"/>
        <dbReference type="ChEBI" id="CHEBI:29101"/>
        <dbReference type="ChEBI" id="CHEBI:60039"/>
    </reaction>
</comment>
<feature type="transmembrane region" description="Helical" evidence="14">
    <location>
        <begin position="43"/>
        <end position="67"/>
    </location>
</feature>
<evidence type="ECO:0000256" key="4">
    <source>
        <dbReference type="ARBA" id="ARBA00022475"/>
    </source>
</evidence>
<comment type="subcellular location">
    <subcellularLocation>
        <location evidence="1">Cell membrane</location>
        <topology evidence="1">Multi-pass membrane protein</topology>
    </subcellularLocation>
</comment>
<evidence type="ECO:0000256" key="2">
    <source>
        <dbReference type="ARBA" id="ARBA00006434"/>
    </source>
</evidence>
<keyword evidence="8" id="KW-0915">Sodium</keyword>
<feature type="transmembrane region" description="Helical" evidence="14">
    <location>
        <begin position="409"/>
        <end position="427"/>
    </location>
</feature>
<keyword evidence="5 14" id="KW-0812">Transmembrane</keyword>
<dbReference type="GO" id="GO:0015193">
    <property type="term" value="F:L-proline transmembrane transporter activity"/>
    <property type="evidence" value="ECO:0007669"/>
    <property type="project" value="TreeGrafter"/>
</dbReference>
<feature type="transmembrane region" description="Helical" evidence="14">
    <location>
        <begin position="506"/>
        <end position="525"/>
    </location>
</feature>
<organism evidence="15">
    <name type="scientific">Gracilinema caldarium</name>
    <dbReference type="NCBI Taxonomy" id="215591"/>
    <lineage>
        <taxon>Bacteria</taxon>
        <taxon>Pseudomonadati</taxon>
        <taxon>Spirochaetota</taxon>
        <taxon>Spirochaetia</taxon>
        <taxon>Spirochaetales</taxon>
        <taxon>Breznakiellaceae</taxon>
        <taxon>Gracilinema</taxon>
    </lineage>
</organism>
<dbReference type="AlphaFoldDB" id="A0A7C3EAM4"/>
<dbReference type="PROSITE" id="PS50283">
    <property type="entry name" value="NA_SOLUT_SYMP_3"/>
    <property type="match status" value="1"/>
</dbReference>
<dbReference type="PANTHER" id="PTHR48086">
    <property type="entry name" value="SODIUM/PROLINE SYMPORTER-RELATED"/>
    <property type="match status" value="1"/>
</dbReference>
<feature type="transmembrane region" description="Helical" evidence="14">
    <location>
        <begin position="119"/>
        <end position="138"/>
    </location>
</feature>
<evidence type="ECO:0000256" key="3">
    <source>
        <dbReference type="ARBA" id="ARBA00022448"/>
    </source>
</evidence>
<dbReference type="GO" id="GO:0015824">
    <property type="term" value="P:proline transport"/>
    <property type="evidence" value="ECO:0007669"/>
    <property type="project" value="TreeGrafter"/>
</dbReference>
<proteinExistence type="inferred from homology"/>
<evidence type="ECO:0000256" key="7">
    <source>
        <dbReference type="ARBA" id="ARBA00022989"/>
    </source>
</evidence>
<comment type="caution">
    <text evidence="15">The sequence shown here is derived from an EMBL/GenBank/DDBJ whole genome shotgun (WGS) entry which is preliminary data.</text>
</comment>
<evidence type="ECO:0000256" key="11">
    <source>
        <dbReference type="ARBA" id="ARBA00023201"/>
    </source>
</evidence>
<feature type="transmembrane region" description="Helical" evidence="14">
    <location>
        <begin position="183"/>
        <end position="205"/>
    </location>
</feature>
<feature type="transmembrane region" description="Helical" evidence="14">
    <location>
        <begin position="476"/>
        <end position="494"/>
    </location>
</feature>
<protein>
    <submittedName>
        <fullName evidence="15">Sodium:solute symporter family protein</fullName>
    </submittedName>
</protein>
<dbReference type="InterPro" id="IPR038377">
    <property type="entry name" value="Na/Glc_symporter_sf"/>
</dbReference>
<evidence type="ECO:0000256" key="8">
    <source>
        <dbReference type="ARBA" id="ARBA00023053"/>
    </source>
</evidence>
<dbReference type="EMBL" id="DSVL01000321">
    <property type="protein sequence ID" value="HFH29916.1"/>
    <property type="molecule type" value="Genomic_DNA"/>
</dbReference>
<keyword evidence="10 14" id="KW-0472">Membrane</keyword>
<accession>A0A7C3EAM4</accession>
<gene>
    <name evidence="15" type="ORF">ENS59_10465</name>
</gene>
<evidence type="ECO:0000313" key="15">
    <source>
        <dbReference type="EMBL" id="HFH29916.1"/>
    </source>
</evidence>
<keyword evidence="3" id="KW-0813">Transport</keyword>
<feature type="transmembrane region" description="Helical" evidence="14">
    <location>
        <begin position="358"/>
        <end position="375"/>
    </location>
</feature>
<dbReference type="Pfam" id="PF00474">
    <property type="entry name" value="SSF"/>
    <property type="match status" value="1"/>
</dbReference>
<keyword evidence="11" id="KW-0739">Sodium transport</keyword>
<evidence type="ECO:0000256" key="10">
    <source>
        <dbReference type="ARBA" id="ARBA00023136"/>
    </source>
</evidence>
<evidence type="ECO:0000256" key="14">
    <source>
        <dbReference type="SAM" id="Phobius"/>
    </source>
</evidence>
<evidence type="ECO:0000256" key="6">
    <source>
        <dbReference type="ARBA" id="ARBA00022847"/>
    </source>
</evidence>
<keyword evidence="4" id="KW-1003">Cell membrane</keyword>
<comment type="similarity">
    <text evidence="2 13">Belongs to the sodium:solute symporter (SSF) (TC 2.A.21) family.</text>
</comment>
<evidence type="ECO:0000256" key="13">
    <source>
        <dbReference type="RuleBase" id="RU362091"/>
    </source>
</evidence>
<name>A0A7C3EAM4_9SPIR</name>
<dbReference type="InterPro" id="IPR001734">
    <property type="entry name" value="Na/solute_symporter"/>
</dbReference>
<dbReference type="CDD" id="cd10322">
    <property type="entry name" value="SLC5sbd"/>
    <property type="match status" value="1"/>
</dbReference>
<feature type="transmembrane region" description="Helical" evidence="14">
    <location>
        <begin position="6"/>
        <end position="22"/>
    </location>
</feature>
<dbReference type="GO" id="GO:0005298">
    <property type="term" value="F:proline:sodium symporter activity"/>
    <property type="evidence" value="ECO:0007669"/>
    <property type="project" value="TreeGrafter"/>
</dbReference>
<feature type="transmembrane region" description="Helical" evidence="14">
    <location>
        <begin position="150"/>
        <end position="171"/>
    </location>
</feature>
<evidence type="ECO:0000256" key="12">
    <source>
        <dbReference type="ARBA" id="ARBA00033708"/>
    </source>
</evidence>
<keyword evidence="7 14" id="KW-1133">Transmembrane helix</keyword>
<dbReference type="GO" id="GO:0005886">
    <property type="term" value="C:plasma membrane"/>
    <property type="evidence" value="ECO:0007669"/>
    <property type="project" value="UniProtKB-SubCell"/>
</dbReference>
<evidence type="ECO:0000256" key="5">
    <source>
        <dbReference type="ARBA" id="ARBA00022692"/>
    </source>
</evidence>
<keyword evidence="9" id="KW-0406">Ion transport</keyword>
<keyword evidence="6" id="KW-0769">Symport</keyword>
<feature type="transmembrane region" description="Helical" evidence="14">
    <location>
        <begin position="305"/>
        <end position="327"/>
    </location>
</feature>
<feature type="transmembrane region" description="Helical" evidence="14">
    <location>
        <begin position="433"/>
        <end position="455"/>
    </location>
</feature>
<reference evidence="15" key="1">
    <citation type="journal article" date="2020" name="mSystems">
        <title>Genome- and Community-Level Interaction Insights into Carbon Utilization and Element Cycling Functions of Hydrothermarchaeota in Hydrothermal Sediment.</title>
        <authorList>
            <person name="Zhou Z."/>
            <person name="Liu Y."/>
            <person name="Xu W."/>
            <person name="Pan J."/>
            <person name="Luo Z.H."/>
            <person name="Li M."/>
        </authorList>
    </citation>
    <scope>NUCLEOTIDE SEQUENCE [LARGE SCALE GENOMIC DNA]</scope>
    <source>
        <strain evidence="15">SpSt-503</strain>
    </source>
</reference>
<evidence type="ECO:0000256" key="9">
    <source>
        <dbReference type="ARBA" id="ARBA00023065"/>
    </source>
</evidence>
<dbReference type="Gene3D" id="1.20.1730.10">
    <property type="entry name" value="Sodium/glucose cotransporter"/>
    <property type="match status" value="1"/>
</dbReference>
<feature type="transmembrane region" description="Helical" evidence="14">
    <location>
        <begin position="225"/>
        <end position="245"/>
    </location>
</feature>
<sequence>MTISLLIILFFILANLIVGSIVSSKKMTSRDQFALAGRSLSGLLLFATMAATNFSAFTVFGLSGAGYRMGWAYYPAMAFGTGFMALSFIVLGIPMLRLSKTYGWISPAQFIEARYKSGFLSKIYAFLIVVITIPYVAIQARSGGLLIQSISGIPFPVSTALVVLLVMLYVFRGGMKSVVYTDVLQLLVLVVLSGIAFSVIGFGIQKGYVGERFILLQDRSGANNSFPLMSYLSTMVLWFLADPMFPQLFQRFFSARNEKALVKTAALYPIITGLLFFMTIGAGVFGSIVVAGLSPSESDQVFMKAATILGGPLLAGVLSLAGLAALLSTMDSQLLSVSTISVEAFLPNQYRTIFSERMMVVAIALFGYLGALLPIKTILDFLSATAFPAYAIMAPLFFGGLYSKRIGKNSVALALLSGMGLVILQLFGWKPPVLPAVLFNLMIQIIFLVLGALLFDRQNCESDVVISLSSVISKKQVLVFTGIFVCAFDVWNYGKPAKLFAGIPGFVWYSFFLCLVLSAAILVQFKKYRS</sequence>
<dbReference type="InterPro" id="IPR050277">
    <property type="entry name" value="Sodium:Solute_Symporter"/>
</dbReference>